<reference evidence="2" key="1">
    <citation type="submission" date="2024-06" db="EMBL/GenBank/DDBJ databases">
        <authorList>
            <person name="Liu X."/>
            <person name="Lenzi L."/>
            <person name="Haldenby T S."/>
            <person name="Uol C."/>
        </authorList>
    </citation>
    <scope>NUCLEOTIDE SEQUENCE</scope>
</reference>
<protein>
    <submittedName>
        <fullName evidence="2">Uncharacterized protein</fullName>
    </submittedName>
</protein>
<evidence type="ECO:0000256" key="1">
    <source>
        <dbReference type="SAM" id="MobiDB-lite"/>
    </source>
</evidence>
<proteinExistence type="predicted"/>
<sequence>MPRFNYPYKSPSKGAFRMRVHRLLKRTKAEQNERLRLEGDASTSYSTMVPTQHAEPAVTEVAEDEGDQTVPYADRPQSGASQQTAIPPLRYPPPLLHASQARACQHTAIPRLRYPPPLLHASQTRASQKRAIPRLQSRSRLIHPSQTLATLLPKIHRIQSTRGNQIPVCDTPVQSVSEDSNPITLLEIYKALMNLTQKSRRIATVVTRVHDICKEIKRSLDTQYASTKAVREPPAAFHAVPAYTMEQVIALDSRLSDNTYYSQLSDYCLRIGGGDLRTLVRNILSRLISPAMSEDVHCTGKSRPFIFKNSRLHGFVLDQVSKRAAFSGVEPKAVAYEARLWFRLRREQNRGKAHGVVMRELGTEDYQSGKENESIEECEYLEKRTQDQR</sequence>
<dbReference type="EMBL" id="CAXLJL010000001">
    <property type="protein sequence ID" value="CAL5129227.1"/>
    <property type="molecule type" value="Genomic_DNA"/>
</dbReference>
<name>A0AAV2SZE7_CALDB</name>
<evidence type="ECO:0000313" key="3">
    <source>
        <dbReference type="Proteomes" id="UP001497525"/>
    </source>
</evidence>
<feature type="region of interest" description="Disordered" evidence="1">
    <location>
        <begin position="61"/>
        <end position="85"/>
    </location>
</feature>
<organism evidence="2 3">
    <name type="scientific">Calicophoron daubneyi</name>
    <name type="common">Rumen fluke</name>
    <name type="synonym">Paramphistomum daubneyi</name>
    <dbReference type="NCBI Taxonomy" id="300641"/>
    <lineage>
        <taxon>Eukaryota</taxon>
        <taxon>Metazoa</taxon>
        <taxon>Spiralia</taxon>
        <taxon>Lophotrochozoa</taxon>
        <taxon>Platyhelminthes</taxon>
        <taxon>Trematoda</taxon>
        <taxon>Digenea</taxon>
        <taxon>Plagiorchiida</taxon>
        <taxon>Pronocephalata</taxon>
        <taxon>Paramphistomoidea</taxon>
        <taxon>Paramphistomidae</taxon>
        <taxon>Calicophoron</taxon>
    </lineage>
</organism>
<feature type="compositionally biased region" description="Basic and acidic residues" evidence="1">
    <location>
        <begin position="380"/>
        <end position="389"/>
    </location>
</feature>
<dbReference type="Proteomes" id="UP001497525">
    <property type="component" value="Unassembled WGS sequence"/>
</dbReference>
<evidence type="ECO:0000313" key="2">
    <source>
        <dbReference type="EMBL" id="CAL5129227.1"/>
    </source>
</evidence>
<comment type="caution">
    <text evidence="2">The sequence shown here is derived from an EMBL/GenBank/DDBJ whole genome shotgun (WGS) entry which is preliminary data.</text>
</comment>
<dbReference type="AlphaFoldDB" id="A0AAV2SZE7"/>
<gene>
    <name evidence="2" type="ORF">CDAUBV1_LOCUS171</name>
</gene>
<feature type="region of interest" description="Disordered" evidence="1">
    <location>
        <begin position="365"/>
        <end position="389"/>
    </location>
</feature>
<accession>A0AAV2SZE7</accession>